<organism evidence="1 2">
    <name type="scientific">Allacma fusca</name>
    <dbReference type="NCBI Taxonomy" id="39272"/>
    <lineage>
        <taxon>Eukaryota</taxon>
        <taxon>Metazoa</taxon>
        <taxon>Ecdysozoa</taxon>
        <taxon>Arthropoda</taxon>
        <taxon>Hexapoda</taxon>
        <taxon>Collembola</taxon>
        <taxon>Symphypleona</taxon>
        <taxon>Sminthuridae</taxon>
        <taxon>Allacma</taxon>
    </lineage>
</organism>
<gene>
    <name evidence="1" type="ORF">AFUS01_LOCUS38011</name>
</gene>
<evidence type="ECO:0000313" key="1">
    <source>
        <dbReference type="EMBL" id="CAG7828060.1"/>
    </source>
</evidence>
<keyword evidence="2" id="KW-1185">Reference proteome</keyword>
<evidence type="ECO:0000313" key="2">
    <source>
        <dbReference type="Proteomes" id="UP000708208"/>
    </source>
</evidence>
<proteinExistence type="predicted"/>
<name>A0A8J2PZS8_9HEXA</name>
<dbReference type="Proteomes" id="UP000708208">
    <property type="component" value="Unassembled WGS sequence"/>
</dbReference>
<sequence length="141" mass="17294">MIRRRNWTRVQQRVVNNFEKTHVIMMMGEPNHRIWNLQERYQYLRSQGLSPRRVNTLISVDYGTELLDDFNPCRNNQIHYVDAVRRIDSKWLHVHFERYNLQWYDVGGAYRERLFPLYFVVTFMMVNSPKDQVFCDIYISK</sequence>
<dbReference type="AlphaFoldDB" id="A0A8J2PZS8"/>
<comment type="caution">
    <text evidence="1">The sequence shown here is derived from an EMBL/GenBank/DDBJ whole genome shotgun (WGS) entry which is preliminary data.</text>
</comment>
<reference evidence="1" key="1">
    <citation type="submission" date="2021-06" db="EMBL/GenBank/DDBJ databases">
        <authorList>
            <person name="Hodson N. C."/>
            <person name="Mongue J. A."/>
            <person name="Jaron S. K."/>
        </authorList>
    </citation>
    <scope>NUCLEOTIDE SEQUENCE</scope>
</reference>
<accession>A0A8J2PZS8</accession>
<dbReference type="EMBL" id="CAJVCH010545960">
    <property type="protein sequence ID" value="CAG7828060.1"/>
    <property type="molecule type" value="Genomic_DNA"/>
</dbReference>
<protein>
    <submittedName>
        <fullName evidence="1">Uncharacterized protein</fullName>
    </submittedName>
</protein>